<dbReference type="CDD" id="cd07197">
    <property type="entry name" value="nitrilase"/>
    <property type="match status" value="1"/>
</dbReference>
<evidence type="ECO:0000313" key="4">
    <source>
        <dbReference type="Proteomes" id="UP001143463"/>
    </source>
</evidence>
<feature type="domain" description="CN hydrolase" evidence="2">
    <location>
        <begin position="24"/>
        <end position="272"/>
    </location>
</feature>
<dbReference type="Pfam" id="PF00795">
    <property type="entry name" value="CN_hydrolase"/>
    <property type="match status" value="1"/>
</dbReference>
<protein>
    <submittedName>
        <fullName evidence="3">Apolipoprotein N-acyltransferase</fullName>
    </submittedName>
</protein>
<evidence type="ECO:0000259" key="2">
    <source>
        <dbReference type="PROSITE" id="PS50263"/>
    </source>
</evidence>
<dbReference type="AlphaFoldDB" id="A0A9W6P1H5"/>
<proteinExistence type="predicted"/>
<dbReference type="PANTHER" id="PTHR43674:SF16">
    <property type="entry name" value="CARBON-NITROGEN FAMILY, PUTATIVE (AFU_ORTHOLOGUE AFUA_5G02350)-RELATED"/>
    <property type="match status" value="1"/>
</dbReference>
<accession>A0A9W6P1H5</accession>
<dbReference type="InterPro" id="IPR050345">
    <property type="entry name" value="Aliph_Amidase/BUP"/>
</dbReference>
<keyword evidence="4" id="KW-1185">Reference proteome</keyword>
<dbReference type="PROSITE" id="PS50263">
    <property type="entry name" value="CN_HYDROLASE"/>
    <property type="match status" value="1"/>
</dbReference>
<reference evidence="3" key="1">
    <citation type="journal article" date="2014" name="Int. J. Syst. Evol. Microbiol.">
        <title>Complete genome sequence of Corynebacterium casei LMG S-19264T (=DSM 44701T), isolated from a smear-ripened cheese.</title>
        <authorList>
            <consortium name="US DOE Joint Genome Institute (JGI-PGF)"/>
            <person name="Walter F."/>
            <person name="Albersmeier A."/>
            <person name="Kalinowski J."/>
            <person name="Ruckert C."/>
        </authorList>
    </citation>
    <scope>NUCLEOTIDE SEQUENCE</scope>
    <source>
        <strain evidence="3">VKM Ac-1069</strain>
    </source>
</reference>
<evidence type="ECO:0000256" key="1">
    <source>
        <dbReference type="ARBA" id="ARBA00022801"/>
    </source>
</evidence>
<dbReference type="GO" id="GO:0016811">
    <property type="term" value="F:hydrolase activity, acting on carbon-nitrogen (but not peptide) bonds, in linear amides"/>
    <property type="evidence" value="ECO:0007669"/>
    <property type="project" value="TreeGrafter"/>
</dbReference>
<keyword evidence="1" id="KW-0378">Hydrolase</keyword>
<organism evidence="3 4">
    <name type="scientific">Pseudonocardia halophobica</name>
    <dbReference type="NCBI Taxonomy" id="29401"/>
    <lineage>
        <taxon>Bacteria</taxon>
        <taxon>Bacillati</taxon>
        <taxon>Actinomycetota</taxon>
        <taxon>Actinomycetes</taxon>
        <taxon>Pseudonocardiales</taxon>
        <taxon>Pseudonocardiaceae</taxon>
        <taxon>Pseudonocardia</taxon>
    </lineage>
</organism>
<gene>
    <name evidence="3" type="ORF">GCM10017577_72150</name>
</gene>
<dbReference type="InterPro" id="IPR036526">
    <property type="entry name" value="C-N_Hydrolase_sf"/>
</dbReference>
<dbReference type="PANTHER" id="PTHR43674">
    <property type="entry name" value="NITRILASE C965.09-RELATED"/>
    <property type="match status" value="1"/>
</dbReference>
<name>A0A9W6P1H5_9PSEU</name>
<dbReference type="InterPro" id="IPR003010">
    <property type="entry name" value="C-N_Hydrolase"/>
</dbReference>
<evidence type="ECO:0000313" key="3">
    <source>
        <dbReference type="EMBL" id="GLL16060.1"/>
    </source>
</evidence>
<sequence length="295" mass="30988">MSESVAGLSVAGPPGRGEGRVGALRIGAVAAAFGRDLEGALARVATLIDHARRSRVGLLVLPDAALGGYLSDFGAEAEAELPPALDPDGPELRKVADLAGDMVVCIGLCEAGPGGIRYNTAACVDGSGVLGLHRKVHQPVGEERVYAAGDSFGAFDTPVGRLGMLVDYDKTFPESARALALDGAEIIACLSAWPTSITNRAPRMAQDRQSRLFDLYDRSRAAENQIVLVSSNQTGSMGRMRFLGQAKVVGPDGEVLARTWAKAGIAVAEVDVEASLGAARRRLSHLTERRPEAYR</sequence>
<dbReference type="SUPFAM" id="SSF56317">
    <property type="entry name" value="Carbon-nitrogen hydrolase"/>
    <property type="match status" value="1"/>
</dbReference>
<dbReference type="EMBL" id="BSFQ01000064">
    <property type="protein sequence ID" value="GLL16060.1"/>
    <property type="molecule type" value="Genomic_DNA"/>
</dbReference>
<comment type="caution">
    <text evidence="3">The sequence shown here is derived from an EMBL/GenBank/DDBJ whole genome shotgun (WGS) entry which is preliminary data.</text>
</comment>
<reference evidence="3" key="2">
    <citation type="submission" date="2023-01" db="EMBL/GenBank/DDBJ databases">
        <authorList>
            <person name="Sun Q."/>
            <person name="Evtushenko L."/>
        </authorList>
    </citation>
    <scope>NUCLEOTIDE SEQUENCE</scope>
    <source>
        <strain evidence="3">VKM Ac-1069</strain>
    </source>
</reference>
<dbReference type="Proteomes" id="UP001143463">
    <property type="component" value="Unassembled WGS sequence"/>
</dbReference>
<dbReference type="Gene3D" id="3.60.110.10">
    <property type="entry name" value="Carbon-nitrogen hydrolase"/>
    <property type="match status" value="1"/>
</dbReference>